<comment type="caution">
    <text evidence="1">The sequence shown here is derived from an EMBL/GenBank/DDBJ whole genome shotgun (WGS) entry which is preliminary data.</text>
</comment>
<evidence type="ECO:0000313" key="2">
    <source>
        <dbReference type="Proteomes" id="UP000280698"/>
    </source>
</evidence>
<dbReference type="EMBL" id="RJLN01000006">
    <property type="protein sequence ID" value="RNM00999.1"/>
    <property type="molecule type" value="Genomic_DNA"/>
</dbReference>
<sequence>MSLSMPTNRQRHDGRMAAVEAWFLGGPVDGRLMPVEVAADGSPPAVVKLPQTGLYVGAGDVAAPAVEHVYLHAGRLDGTEVYQYQ</sequence>
<evidence type="ECO:0000313" key="1">
    <source>
        <dbReference type="EMBL" id="RNM00999.1"/>
    </source>
</evidence>
<proteinExistence type="predicted"/>
<gene>
    <name evidence="1" type="ORF">EFE23_03715</name>
</gene>
<keyword evidence="2" id="KW-1185">Reference proteome</keyword>
<name>A0ABX9WKY6_9ACTN</name>
<reference evidence="1 2" key="1">
    <citation type="submission" date="2018-11" db="EMBL/GenBank/DDBJ databases">
        <title>Micromonospora sp. PPF5-17, a new actinomycetes isolated from a hot spring soil.</title>
        <authorList>
            <person name="Thawai C."/>
        </authorList>
    </citation>
    <scope>NUCLEOTIDE SEQUENCE [LARGE SCALE GENOMIC DNA]</scope>
    <source>
        <strain evidence="1 2">PPF5-17</strain>
    </source>
</reference>
<dbReference type="Proteomes" id="UP000280698">
    <property type="component" value="Unassembled WGS sequence"/>
</dbReference>
<organism evidence="1 2">
    <name type="scientific">Micromonospora solifontis</name>
    <dbReference type="NCBI Taxonomy" id="2487138"/>
    <lineage>
        <taxon>Bacteria</taxon>
        <taxon>Bacillati</taxon>
        <taxon>Actinomycetota</taxon>
        <taxon>Actinomycetes</taxon>
        <taxon>Micromonosporales</taxon>
        <taxon>Micromonosporaceae</taxon>
        <taxon>Micromonospora</taxon>
    </lineage>
</organism>
<accession>A0ABX9WKY6</accession>
<protein>
    <submittedName>
        <fullName evidence="1">Uncharacterized protein</fullName>
    </submittedName>
</protein>